<evidence type="ECO:0000256" key="2">
    <source>
        <dbReference type="ARBA" id="ARBA00004496"/>
    </source>
</evidence>
<keyword evidence="11 12" id="KW-0627">Porphyrin biosynthesis</keyword>
<dbReference type="GO" id="GO:0019353">
    <property type="term" value="P:protoporphyrinogen IX biosynthetic process from glutamate"/>
    <property type="evidence" value="ECO:0007669"/>
    <property type="project" value="TreeGrafter"/>
</dbReference>
<evidence type="ECO:0000256" key="8">
    <source>
        <dbReference type="ARBA" id="ARBA00022490"/>
    </source>
</evidence>
<comment type="pathway">
    <text evidence="3 12 13">Porphyrin-containing compound metabolism; protoporphyrin-IX biosynthesis; coproporphyrinogen-III from 5-aminolevulinate: step 4/4.</text>
</comment>
<dbReference type="CDD" id="cd00717">
    <property type="entry name" value="URO-D"/>
    <property type="match status" value="1"/>
</dbReference>
<evidence type="ECO:0000259" key="16">
    <source>
        <dbReference type="PROSITE" id="PS00907"/>
    </source>
</evidence>
<keyword evidence="8 12" id="KW-0963">Cytoplasm</keyword>
<feature type="binding site" evidence="12">
    <location>
        <begin position="68"/>
        <end position="72"/>
    </location>
    <ligand>
        <name>substrate</name>
    </ligand>
</feature>
<reference evidence="17 18" key="1">
    <citation type="submission" date="2017-11" db="EMBL/GenBank/DDBJ databases">
        <title>Draft genome sequence of environmental isolate Aeromonas lusitania sp. nov. MDC 2473.</title>
        <authorList>
            <person name="Colston S.M."/>
            <person name="Navarro A."/>
            <person name="Martinez-Murcia A.J."/>
            <person name="Graf J."/>
        </authorList>
    </citation>
    <scope>NUCLEOTIDE SEQUENCE [LARGE SCALE GENOMIC DNA]</scope>
    <source>
        <strain evidence="17 18">MDC 2473</strain>
    </source>
</reference>
<dbReference type="PANTHER" id="PTHR21091:SF169">
    <property type="entry name" value="UROPORPHYRINOGEN DECARBOXYLASE"/>
    <property type="match status" value="1"/>
</dbReference>
<dbReference type="SUPFAM" id="SSF51726">
    <property type="entry name" value="UROD/MetE-like"/>
    <property type="match status" value="1"/>
</dbReference>
<feature type="binding site" evidence="12">
    <location>
        <position position="195"/>
    </location>
    <ligand>
        <name>substrate</name>
    </ligand>
</feature>
<comment type="caution">
    <text evidence="12">Lacks conserved residue(s) required for the propagation of feature annotation.</text>
</comment>
<evidence type="ECO:0000256" key="4">
    <source>
        <dbReference type="ARBA" id="ARBA00009935"/>
    </source>
</evidence>
<protein>
    <recommendedName>
        <fullName evidence="7 12">Uroporphyrinogen decarboxylase</fullName>
        <shortName evidence="12">UPD</shortName>
        <shortName evidence="12">URO-D</shortName>
        <ecNumber evidence="6 12">4.1.1.37</ecNumber>
    </recommendedName>
</protein>
<proteinExistence type="inferred from homology"/>
<dbReference type="GO" id="GO:0005829">
    <property type="term" value="C:cytosol"/>
    <property type="evidence" value="ECO:0007669"/>
    <property type="project" value="TreeGrafter"/>
</dbReference>
<sequence>MFAPLHIFAFPWPHRAFGPPVGPHKVVSYPPFYAGYDSGTGMKELKNDRYLRALLRQEVDMTPVWMMRQAGRYLPEYKATRAVAGDFMSLCRNAELACEVTLQPLRRYPLDAAILFSDILTVPDAMGLGLYFEHGEGPRFERPIKSMADVQALPIPDPEDELGYVMNAVRTIRRELKGEVPLIGFSGSPWTLATYMVEGGSSKAFTKIKQMMYAEPMTLHLLLDKLADSVISYLNAQIKAGAQSVMVFDTWGGVLTPRDYRDFSLQYMHKIVDGLIREHEGRRVPVTLFTKNGGQWLEQIAATGCDALGLDWTTDIADAKRRVGDKVALQGNMDPSMLYAAPERIREEVATILAGFGQGNGHVFNLGHGIHQDVDPEHAGVFVNAVHELSAQYHGR</sequence>
<feature type="domain" description="Uroporphyrinogen decarboxylase (URO-D)" evidence="15">
    <location>
        <begin position="63"/>
        <end position="72"/>
    </location>
</feature>
<dbReference type="FunFam" id="3.20.20.210:FF:000001">
    <property type="entry name" value="Uroporphyrinogen decarboxylase"/>
    <property type="match status" value="1"/>
</dbReference>
<accession>A0A2M8H4N2</accession>
<dbReference type="PROSITE" id="PS00906">
    <property type="entry name" value="UROD_1"/>
    <property type="match status" value="1"/>
</dbReference>
<evidence type="ECO:0000256" key="10">
    <source>
        <dbReference type="ARBA" id="ARBA00023239"/>
    </source>
</evidence>
<name>A0A2M8H4N2_9GAMM</name>
<dbReference type="Pfam" id="PF01208">
    <property type="entry name" value="URO-D"/>
    <property type="match status" value="1"/>
</dbReference>
<comment type="catalytic activity">
    <reaction evidence="12 13">
        <text>uroporphyrinogen III + 4 H(+) = coproporphyrinogen III + 4 CO2</text>
        <dbReference type="Rhea" id="RHEA:19865"/>
        <dbReference type="ChEBI" id="CHEBI:15378"/>
        <dbReference type="ChEBI" id="CHEBI:16526"/>
        <dbReference type="ChEBI" id="CHEBI:57308"/>
        <dbReference type="ChEBI" id="CHEBI:57309"/>
        <dbReference type="EC" id="4.1.1.37"/>
    </reaction>
</comment>
<feature type="binding site" evidence="12">
    <location>
        <position position="118"/>
    </location>
    <ligand>
        <name>substrate</name>
    </ligand>
</feature>
<dbReference type="GO" id="GO:0004853">
    <property type="term" value="F:uroporphyrinogen decarboxylase activity"/>
    <property type="evidence" value="ECO:0007669"/>
    <property type="project" value="UniProtKB-UniRule"/>
</dbReference>
<keyword evidence="18" id="KW-1185">Reference proteome</keyword>
<feature type="domain" description="Uroporphyrinogen decarboxylase (URO-D)" evidence="16">
    <location>
        <begin position="183"/>
        <end position="199"/>
    </location>
</feature>
<dbReference type="InterPro" id="IPR038071">
    <property type="entry name" value="UROD/MetE-like_sf"/>
</dbReference>
<comment type="subcellular location">
    <subcellularLocation>
        <location evidence="2 12">Cytoplasm</location>
    </subcellularLocation>
</comment>
<evidence type="ECO:0000256" key="11">
    <source>
        <dbReference type="ARBA" id="ARBA00023244"/>
    </source>
</evidence>
<evidence type="ECO:0000313" key="17">
    <source>
        <dbReference type="EMBL" id="PJC91526.1"/>
    </source>
</evidence>
<dbReference type="UniPathway" id="UPA00251">
    <property type="reaction ID" value="UER00321"/>
</dbReference>
<evidence type="ECO:0000256" key="5">
    <source>
        <dbReference type="ARBA" id="ARBA00011738"/>
    </source>
</evidence>
<dbReference type="PROSITE" id="PS00907">
    <property type="entry name" value="UROD_2"/>
    <property type="match status" value="1"/>
</dbReference>
<dbReference type="NCBIfam" id="TIGR01464">
    <property type="entry name" value="hemE"/>
    <property type="match status" value="1"/>
</dbReference>
<evidence type="ECO:0000256" key="9">
    <source>
        <dbReference type="ARBA" id="ARBA00022793"/>
    </source>
</evidence>
<dbReference type="InterPro" id="IPR000257">
    <property type="entry name" value="Uroporphyrinogen_deCOase"/>
</dbReference>
<dbReference type="HAMAP" id="MF_00218">
    <property type="entry name" value="URO_D"/>
    <property type="match status" value="1"/>
</dbReference>
<evidence type="ECO:0000256" key="1">
    <source>
        <dbReference type="ARBA" id="ARBA00002448"/>
    </source>
</evidence>
<organism evidence="17 18">
    <name type="scientific">Aeromonas lusitana</name>
    <dbReference type="NCBI Taxonomy" id="931529"/>
    <lineage>
        <taxon>Bacteria</taxon>
        <taxon>Pseudomonadati</taxon>
        <taxon>Pseudomonadota</taxon>
        <taxon>Gammaproteobacteria</taxon>
        <taxon>Aeromonadales</taxon>
        <taxon>Aeromonadaceae</taxon>
        <taxon>Aeromonas</taxon>
    </lineage>
</organism>
<feature type="binding site" evidence="12">
    <location>
        <position position="250"/>
    </location>
    <ligand>
        <name>substrate</name>
    </ligand>
</feature>
<feature type="site" description="Transition state stabilizer" evidence="12">
    <location>
        <position position="118"/>
    </location>
</feature>
<comment type="caution">
    <text evidence="17">The sequence shown here is derived from an EMBL/GenBank/DDBJ whole genome shotgun (WGS) entry which is preliminary data.</text>
</comment>
<evidence type="ECO:0000259" key="15">
    <source>
        <dbReference type="PROSITE" id="PS00906"/>
    </source>
</evidence>
<gene>
    <name evidence="12" type="primary">hemE</name>
    <name evidence="17" type="ORF">CUC44_19520</name>
</gene>
<dbReference type="InterPro" id="IPR006361">
    <property type="entry name" value="Uroporphyrinogen_deCO2ase_HemE"/>
</dbReference>
<dbReference type="Gene3D" id="3.20.20.210">
    <property type="match status" value="1"/>
</dbReference>
<dbReference type="Proteomes" id="UP000232060">
    <property type="component" value="Unassembled WGS sequence"/>
</dbReference>
<evidence type="ECO:0000256" key="3">
    <source>
        <dbReference type="ARBA" id="ARBA00004804"/>
    </source>
</evidence>
<feature type="binding site" evidence="12">
    <location>
        <position position="368"/>
    </location>
    <ligand>
        <name>substrate</name>
    </ligand>
</feature>
<evidence type="ECO:0000256" key="14">
    <source>
        <dbReference type="RuleBase" id="RU004169"/>
    </source>
</evidence>
<evidence type="ECO:0000256" key="12">
    <source>
        <dbReference type="HAMAP-Rule" id="MF_00218"/>
    </source>
</evidence>
<evidence type="ECO:0000256" key="13">
    <source>
        <dbReference type="RuleBase" id="RU000554"/>
    </source>
</evidence>
<evidence type="ECO:0000256" key="6">
    <source>
        <dbReference type="ARBA" id="ARBA00012288"/>
    </source>
</evidence>
<dbReference type="AlphaFoldDB" id="A0A2M8H4N2"/>
<comment type="subunit">
    <text evidence="5 12">Homodimer.</text>
</comment>
<keyword evidence="10 12" id="KW-0456">Lyase</keyword>
<dbReference type="PANTHER" id="PTHR21091">
    <property type="entry name" value="METHYLTETRAHYDROFOLATE:HOMOCYSTEINE METHYLTRANSFERASE RELATED"/>
    <property type="match status" value="1"/>
</dbReference>
<keyword evidence="9 12" id="KW-0210">Decarboxylase</keyword>
<evidence type="ECO:0000313" key="18">
    <source>
        <dbReference type="Proteomes" id="UP000232060"/>
    </source>
</evidence>
<evidence type="ECO:0000256" key="7">
    <source>
        <dbReference type="ARBA" id="ARBA00014308"/>
    </source>
</evidence>
<dbReference type="EMBL" id="PGCP01000041">
    <property type="protein sequence ID" value="PJC91526.1"/>
    <property type="molecule type" value="Genomic_DNA"/>
</dbReference>
<comment type="similarity">
    <text evidence="4 12 14">Belongs to the uroporphyrinogen decarboxylase family.</text>
</comment>
<dbReference type="EC" id="4.1.1.37" evidence="6 12"/>
<comment type="function">
    <text evidence="1 12">Catalyzes the decarboxylation of four acetate groups of uroporphyrinogen-III to yield coproporphyrinogen-III.</text>
</comment>
<dbReference type="OrthoDB" id="9806656at2"/>